<gene>
    <name evidence="5" type="ORF">OESDEN_17096</name>
</gene>
<dbReference type="InterPro" id="IPR013088">
    <property type="entry name" value="Znf_NHR/GATA"/>
</dbReference>
<dbReference type="OrthoDB" id="9996608at2759"/>
<organism evidence="5 6">
    <name type="scientific">Oesophagostomum dentatum</name>
    <name type="common">Nodular worm</name>
    <dbReference type="NCBI Taxonomy" id="61180"/>
    <lineage>
        <taxon>Eukaryota</taxon>
        <taxon>Metazoa</taxon>
        <taxon>Ecdysozoa</taxon>
        <taxon>Nematoda</taxon>
        <taxon>Chromadorea</taxon>
        <taxon>Rhabditida</taxon>
        <taxon>Rhabditina</taxon>
        <taxon>Rhabditomorpha</taxon>
        <taxon>Strongyloidea</taxon>
        <taxon>Strongylidae</taxon>
        <taxon>Oesophagostomum</taxon>
    </lineage>
</organism>
<dbReference type="EMBL" id="KN574552">
    <property type="protein sequence ID" value="KHJ83207.1"/>
    <property type="molecule type" value="Genomic_DNA"/>
</dbReference>
<feature type="compositionally biased region" description="Basic and acidic residues" evidence="4">
    <location>
        <begin position="19"/>
        <end position="39"/>
    </location>
</feature>
<keyword evidence="1" id="KW-0805">Transcription regulation</keyword>
<evidence type="ECO:0000256" key="3">
    <source>
        <dbReference type="ARBA" id="ARBA00023242"/>
    </source>
</evidence>
<evidence type="ECO:0000313" key="6">
    <source>
        <dbReference type="Proteomes" id="UP000053660"/>
    </source>
</evidence>
<name>A0A0B1SI74_OESDE</name>
<reference evidence="5 6" key="1">
    <citation type="submission" date="2014-03" db="EMBL/GenBank/DDBJ databases">
        <title>Draft genome of the hookworm Oesophagostomum dentatum.</title>
        <authorList>
            <person name="Mitreva M."/>
        </authorList>
    </citation>
    <scope>NUCLEOTIDE SEQUENCE [LARGE SCALE GENOMIC DNA]</scope>
    <source>
        <strain evidence="5 6">OD-Hann</strain>
    </source>
</reference>
<sequence length="165" mass="19228">MACKKCRYDKCIAAKMSRELVKSTRGTERSSHTARDNGVRDGSYSVAPESNDHSEDLYTPSPSTSQGAEVPRIPSYPTGVQKEDRRRVIEYYKRIEVDLNNRRRIMYTDTRMINVFNTLCECVSYRPNLPMFLKRNQHKTCICLEKYANLALKRLHKLFRKSKVV</sequence>
<dbReference type="Proteomes" id="UP000053660">
    <property type="component" value="Unassembled WGS sequence"/>
</dbReference>
<dbReference type="AlphaFoldDB" id="A0A0B1SI74"/>
<dbReference type="GO" id="GO:0008270">
    <property type="term" value="F:zinc ion binding"/>
    <property type="evidence" value="ECO:0007669"/>
    <property type="project" value="InterPro"/>
</dbReference>
<proteinExistence type="predicted"/>
<evidence type="ECO:0000313" key="5">
    <source>
        <dbReference type="EMBL" id="KHJ83207.1"/>
    </source>
</evidence>
<protein>
    <submittedName>
        <fullName evidence="5">Uncharacterized protein</fullName>
    </submittedName>
</protein>
<feature type="region of interest" description="Disordered" evidence="4">
    <location>
        <begin position="19"/>
        <end position="81"/>
    </location>
</feature>
<keyword evidence="3" id="KW-0539">Nucleus</keyword>
<dbReference type="GO" id="GO:0006355">
    <property type="term" value="P:regulation of DNA-templated transcription"/>
    <property type="evidence" value="ECO:0007669"/>
    <property type="project" value="InterPro"/>
</dbReference>
<dbReference type="Gene3D" id="3.30.50.10">
    <property type="entry name" value="Erythroid Transcription Factor GATA-1, subunit A"/>
    <property type="match status" value="1"/>
</dbReference>
<keyword evidence="2" id="KW-0804">Transcription</keyword>
<evidence type="ECO:0000256" key="4">
    <source>
        <dbReference type="SAM" id="MobiDB-lite"/>
    </source>
</evidence>
<accession>A0A0B1SI74</accession>
<keyword evidence="6" id="KW-1185">Reference proteome</keyword>
<evidence type="ECO:0000256" key="1">
    <source>
        <dbReference type="ARBA" id="ARBA00023015"/>
    </source>
</evidence>
<evidence type="ECO:0000256" key="2">
    <source>
        <dbReference type="ARBA" id="ARBA00023163"/>
    </source>
</evidence>